<feature type="transmembrane region" description="Helical" evidence="7">
    <location>
        <begin position="96"/>
        <end position="115"/>
    </location>
</feature>
<evidence type="ECO:0000256" key="3">
    <source>
        <dbReference type="ARBA" id="ARBA00022723"/>
    </source>
</evidence>
<feature type="transmembrane region" description="Helical" evidence="7">
    <location>
        <begin position="56"/>
        <end position="75"/>
    </location>
</feature>
<dbReference type="InterPro" id="IPR051684">
    <property type="entry name" value="Electron_Trans/Redox"/>
</dbReference>
<reference evidence="9 10" key="1">
    <citation type="submission" date="2017-04" db="EMBL/GenBank/DDBJ databases">
        <authorList>
            <person name="Afonso C.L."/>
            <person name="Miller P.J."/>
            <person name="Scott M.A."/>
            <person name="Spackman E."/>
            <person name="Goraichik I."/>
            <person name="Dimitrov K.M."/>
            <person name="Suarez D.L."/>
            <person name="Swayne D.E."/>
        </authorList>
    </citation>
    <scope>NUCLEOTIDE SEQUENCE [LARGE SCALE GENOMIC DNA]</scope>
    <source>
        <strain evidence="9 10">DSM 11622</strain>
    </source>
</reference>
<dbReference type="RefSeq" id="WP_143434693.1">
    <property type="nucleotide sequence ID" value="NZ_FWWW01000027.1"/>
</dbReference>
<dbReference type="GO" id="GO:0046872">
    <property type="term" value="F:metal ion binding"/>
    <property type="evidence" value="ECO:0007669"/>
    <property type="project" value="UniProtKB-KW"/>
</dbReference>
<dbReference type="OrthoDB" id="9806398at2"/>
<proteinExistence type="predicted"/>
<keyword evidence="1" id="KW-0813">Transport</keyword>
<dbReference type="Pfam" id="PF13237">
    <property type="entry name" value="Fer4_10"/>
    <property type="match status" value="1"/>
</dbReference>
<keyword evidence="10" id="KW-1185">Reference proteome</keyword>
<feature type="domain" description="4Fe-4S ferredoxin-type" evidence="8">
    <location>
        <begin position="373"/>
        <end position="401"/>
    </location>
</feature>
<dbReference type="PANTHER" id="PTHR30176">
    <property type="entry name" value="FERREDOXIN-TYPE PROTEIN NAPH"/>
    <property type="match status" value="1"/>
</dbReference>
<dbReference type="EMBL" id="FWWW01000027">
    <property type="protein sequence ID" value="SMB81204.1"/>
    <property type="molecule type" value="Genomic_DNA"/>
</dbReference>
<dbReference type="SUPFAM" id="SSF54862">
    <property type="entry name" value="4Fe-4S ferredoxins"/>
    <property type="match status" value="1"/>
</dbReference>
<keyword evidence="5" id="KW-0408">Iron</keyword>
<dbReference type="Pfam" id="PF12801">
    <property type="entry name" value="Fer4_5"/>
    <property type="match status" value="2"/>
</dbReference>
<feature type="transmembrane region" description="Helical" evidence="7">
    <location>
        <begin position="327"/>
        <end position="346"/>
    </location>
</feature>
<keyword evidence="7" id="KW-0812">Transmembrane</keyword>
<keyword evidence="3" id="KW-0479">Metal-binding</keyword>
<keyword evidence="7" id="KW-1133">Transmembrane helix</keyword>
<protein>
    <submittedName>
        <fullName evidence="9">4Fe-4S ferredoxin iron-sulfur binding domain protein</fullName>
    </submittedName>
</protein>
<dbReference type="InterPro" id="IPR017896">
    <property type="entry name" value="4Fe4S_Fe-S-bd"/>
</dbReference>
<evidence type="ECO:0000256" key="5">
    <source>
        <dbReference type="ARBA" id="ARBA00023004"/>
    </source>
</evidence>
<feature type="domain" description="4Fe-4S ferredoxin-type" evidence="8">
    <location>
        <begin position="405"/>
        <end position="433"/>
    </location>
</feature>
<keyword evidence="4" id="KW-0249">Electron transport</keyword>
<evidence type="ECO:0000256" key="6">
    <source>
        <dbReference type="ARBA" id="ARBA00023014"/>
    </source>
</evidence>
<name>A0A1W1UKD1_9BACT</name>
<feature type="transmembrane region" description="Helical" evidence="7">
    <location>
        <begin position="141"/>
        <end position="161"/>
    </location>
</feature>
<dbReference type="Gene3D" id="3.30.70.20">
    <property type="match status" value="1"/>
</dbReference>
<evidence type="ECO:0000313" key="10">
    <source>
        <dbReference type="Proteomes" id="UP000192266"/>
    </source>
</evidence>
<dbReference type="PROSITE" id="PS00198">
    <property type="entry name" value="4FE4S_FER_1"/>
    <property type="match status" value="1"/>
</dbReference>
<gene>
    <name evidence="9" type="ORF">SAMN00120144_3353</name>
</gene>
<organism evidence="9 10">
    <name type="scientific">Hymenobacter roseosalivarius DSM 11622</name>
    <dbReference type="NCBI Taxonomy" id="645990"/>
    <lineage>
        <taxon>Bacteria</taxon>
        <taxon>Pseudomonadati</taxon>
        <taxon>Bacteroidota</taxon>
        <taxon>Cytophagia</taxon>
        <taxon>Cytophagales</taxon>
        <taxon>Hymenobacteraceae</taxon>
        <taxon>Hymenobacter</taxon>
    </lineage>
</organism>
<accession>A0A1W1UKD1</accession>
<evidence type="ECO:0000313" key="9">
    <source>
        <dbReference type="EMBL" id="SMB81204.1"/>
    </source>
</evidence>
<evidence type="ECO:0000256" key="4">
    <source>
        <dbReference type="ARBA" id="ARBA00022982"/>
    </source>
</evidence>
<keyword evidence="7" id="KW-0472">Membrane</keyword>
<dbReference type="AlphaFoldDB" id="A0A1W1UKD1"/>
<dbReference type="STRING" id="645990.SAMN00120144_3353"/>
<keyword evidence="2" id="KW-0004">4Fe-4S</keyword>
<feature type="transmembrane region" description="Helical" evidence="7">
    <location>
        <begin position="173"/>
        <end position="194"/>
    </location>
</feature>
<feature type="transmembrane region" description="Helical" evidence="7">
    <location>
        <begin position="290"/>
        <end position="307"/>
    </location>
</feature>
<sequence>MALTSAPAASYALAQADLPVTDPAEKATLAAVALGLLALLAAAFDADPTRARLSFIVALALVSGGTLAWSWLKFGRRPAGVHQNNLWQRASTSRGAIAWVTGVVLTGFYVVLYWFPGLLENLIRTLDPFSQTLRAKPADQWFLYGTFYTLAVLLMGARALWKYRHSRYQLIRTCSVMFFQLGFAFLLPGLLLAFQQPEYYFTYFWPLKYDYLFPGTVGYLVKDGQALGVFMVFWGAVMSFLATPVLTYFYGKRWYCSWVCGCGGLAETAGDPYRQLSDKSRQAWKWEVRIIYPILALIVGLTALLWVGASGTVPALGAVTQPLSRFYGFAIGAVFSGVIGVGFYPIMGNRVWCRFGCPMAAYLGLLQKHFSRFRISTNGGQCISCGNCSNVCEMGIDVKQYAQRGEPIIRASCVGCGMCSTACPRGVLNLENGPREGRYQSSQLIHADSLRILS</sequence>
<dbReference type="PROSITE" id="PS51379">
    <property type="entry name" value="4FE4S_FER_2"/>
    <property type="match status" value="2"/>
</dbReference>
<dbReference type="InterPro" id="IPR017900">
    <property type="entry name" value="4Fe4S_Fe_S_CS"/>
</dbReference>
<evidence type="ECO:0000256" key="7">
    <source>
        <dbReference type="SAM" id="Phobius"/>
    </source>
</evidence>
<evidence type="ECO:0000256" key="2">
    <source>
        <dbReference type="ARBA" id="ARBA00022485"/>
    </source>
</evidence>
<dbReference type="GO" id="GO:0005886">
    <property type="term" value="C:plasma membrane"/>
    <property type="evidence" value="ECO:0007669"/>
    <property type="project" value="TreeGrafter"/>
</dbReference>
<dbReference type="Proteomes" id="UP000192266">
    <property type="component" value="Unassembled WGS sequence"/>
</dbReference>
<feature type="transmembrane region" description="Helical" evidence="7">
    <location>
        <begin position="226"/>
        <end position="249"/>
    </location>
</feature>
<keyword evidence="6" id="KW-0411">Iron-sulfur</keyword>
<evidence type="ECO:0000256" key="1">
    <source>
        <dbReference type="ARBA" id="ARBA00022448"/>
    </source>
</evidence>
<evidence type="ECO:0000259" key="8">
    <source>
        <dbReference type="PROSITE" id="PS51379"/>
    </source>
</evidence>
<dbReference type="GO" id="GO:0051539">
    <property type="term" value="F:4 iron, 4 sulfur cluster binding"/>
    <property type="evidence" value="ECO:0007669"/>
    <property type="project" value="UniProtKB-KW"/>
</dbReference>
<dbReference type="PANTHER" id="PTHR30176:SF3">
    <property type="entry name" value="FERREDOXIN-TYPE PROTEIN NAPH"/>
    <property type="match status" value="1"/>
</dbReference>